<evidence type="ECO:0000256" key="3">
    <source>
        <dbReference type="ARBA" id="ARBA00022475"/>
    </source>
</evidence>
<keyword evidence="2" id="KW-0813">Transport</keyword>
<keyword evidence="4" id="KW-0762">Sugar transport</keyword>
<dbReference type="RefSeq" id="WP_108436380.1">
    <property type="nucleotide sequence ID" value="NZ_CP028918.1"/>
</dbReference>
<feature type="transmembrane region" description="Helical" evidence="8">
    <location>
        <begin position="170"/>
        <end position="191"/>
    </location>
</feature>
<evidence type="ECO:0000313" key="9">
    <source>
        <dbReference type="EMBL" id="AWB49563.1"/>
    </source>
</evidence>
<proteinExistence type="predicted"/>
<accession>A0A2S0UP28</accession>
<dbReference type="SUPFAM" id="SSF103473">
    <property type="entry name" value="MFS general substrate transporter"/>
    <property type="match status" value="1"/>
</dbReference>
<dbReference type="GO" id="GO:0022857">
    <property type="term" value="F:transmembrane transporter activity"/>
    <property type="evidence" value="ECO:0007669"/>
    <property type="project" value="InterPro"/>
</dbReference>
<dbReference type="Proteomes" id="UP000244496">
    <property type="component" value="Chromosome"/>
</dbReference>
<evidence type="ECO:0000313" key="10">
    <source>
        <dbReference type="Proteomes" id="UP000244496"/>
    </source>
</evidence>
<feature type="transmembrane region" description="Helical" evidence="8">
    <location>
        <begin position="255"/>
        <end position="273"/>
    </location>
</feature>
<keyword evidence="5 8" id="KW-0812">Transmembrane</keyword>
<dbReference type="Pfam" id="PF07690">
    <property type="entry name" value="MFS_1"/>
    <property type="match status" value="1"/>
</dbReference>
<dbReference type="OrthoDB" id="1491684at2"/>
<protein>
    <recommendedName>
        <fullName evidence="11">MFS transporter</fullName>
    </recommendedName>
</protein>
<evidence type="ECO:0000256" key="4">
    <source>
        <dbReference type="ARBA" id="ARBA00022597"/>
    </source>
</evidence>
<gene>
    <name evidence="9" type="ORF">HYN69_14590</name>
</gene>
<dbReference type="Gene3D" id="1.20.1250.20">
    <property type="entry name" value="MFS general substrate transporter like domains"/>
    <property type="match status" value="2"/>
</dbReference>
<keyword evidence="7 8" id="KW-0472">Membrane</keyword>
<feature type="transmembrane region" description="Helical" evidence="8">
    <location>
        <begin position="79"/>
        <end position="96"/>
    </location>
</feature>
<dbReference type="PANTHER" id="PTHR23535">
    <property type="entry name" value="SUGAR EFFLUX TRANSPORTER A-RELATED"/>
    <property type="match status" value="1"/>
</dbReference>
<keyword evidence="6 8" id="KW-1133">Transmembrane helix</keyword>
<keyword evidence="3" id="KW-1003">Cell membrane</keyword>
<feature type="transmembrane region" description="Helical" evidence="8">
    <location>
        <begin position="310"/>
        <end position="331"/>
    </location>
</feature>
<dbReference type="AlphaFoldDB" id="A0A2S0UP28"/>
<evidence type="ECO:0000256" key="8">
    <source>
        <dbReference type="SAM" id="Phobius"/>
    </source>
</evidence>
<reference evidence="9 10" key="1">
    <citation type="submission" date="2018-04" db="EMBL/GenBank/DDBJ databases">
        <title>Genome sequencing of Gemmobacter.</title>
        <authorList>
            <person name="Yi H."/>
            <person name="Baek M.-G."/>
        </authorList>
    </citation>
    <scope>NUCLEOTIDE SEQUENCE [LARGE SCALE GENOMIC DNA]</scope>
    <source>
        <strain evidence="9 10">HYN0069</strain>
    </source>
</reference>
<dbReference type="KEGG" id="geh:HYN69_14590"/>
<keyword evidence="10" id="KW-1185">Reference proteome</keyword>
<dbReference type="GO" id="GO:0005886">
    <property type="term" value="C:plasma membrane"/>
    <property type="evidence" value="ECO:0007669"/>
    <property type="project" value="UniProtKB-SubCell"/>
</dbReference>
<feature type="transmembrane region" description="Helical" evidence="8">
    <location>
        <begin position="219"/>
        <end position="243"/>
    </location>
</feature>
<evidence type="ECO:0000256" key="7">
    <source>
        <dbReference type="ARBA" id="ARBA00023136"/>
    </source>
</evidence>
<feature type="transmembrane region" description="Helical" evidence="8">
    <location>
        <begin position="285"/>
        <end position="304"/>
    </location>
</feature>
<feature type="transmembrane region" description="Helical" evidence="8">
    <location>
        <begin position="102"/>
        <end position="125"/>
    </location>
</feature>
<feature type="transmembrane region" description="Helical" evidence="8">
    <location>
        <begin position="343"/>
        <end position="364"/>
    </location>
</feature>
<name>A0A2S0UP28_9RHOB</name>
<sequence>MTVSHVLRDPTLRLIAFALLLMGALNASVYPYQSLVGIERIGLSEPHFALVLVMASVVAVTASVLLGILGDQRAGRRRIALLTACSGASGVALMMVSPGVTAMILCHGLLLPVASSLYGQLFALARLARTEDGAVRDAITGTVRSAMSLSFLAMLVFWKFAFGAGVDVMAVYVSALVAAVCMTCLLALFWPKDGATAWSDRPSGLNLRAAMSEMARPKILIRVLCLGAVAASGNLYMVLTTLIFDASPVRDQGDVALYVGMVAGWEVPFMLLLPRIAGRMKRQTLLACGAALYCVHLALLPVLADHWSVWVLTLFAGLGGTAIITLPITYYQDLLADRPGTAGAMLAVQKLVADTMAASAFALGTTLGGFTLTAALGATVALSGAAGLLWVDRRRA</sequence>
<dbReference type="EMBL" id="CP028918">
    <property type="protein sequence ID" value="AWB49563.1"/>
    <property type="molecule type" value="Genomic_DNA"/>
</dbReference>
<evidence type="ECO:0000256" key="2">
    <source>
        <dbReference type="ARBA" id="ARBA00022448"/>
    </source>
</evidence>
<evidence type="ECO:0008006" key="11">
    <source>
        <dbReference type="Google" id="ProtNLM"/>
    </source>
</evidence>
<feature type="transmembrane region" description="Helical" evidence="8">
    <location>
        <begin position="12"/>
        <end position="32"/>
    </location>
</feature>
<dbReference type="InterPro" id="IPR036259">
    <property type="entry name" value="MFS_trans_sf"/>
</dbReference>
<evidence type="ECO:0000256" key="1">
    <source>
        <dbReference type="ARBA" id="ARBA00004651"/>
    </source>
</evidence>
<evidence type="ECO:0000256" key="6">
    <source>
        <dbReference type="ARBA" id="ARBA00022989"/>
    </source>
</evidence>
<feature type="transmembrane region" description="Helical" evidence="8">
    <location>
        <begin position="47"/>
        <end position="67"/>
    </location>
</feature>
<organism evidence="9 10">
    <name type="scientific">Paragemmobacter aquarius</name>
    <dbReference type="NCBI Taxonomy" id="2169400"/>
    <lineage>
        <taxon>Bacteria</taxon>
        <taxon>Pseudomonadati</taxon>
        <taxon>Pseudomonadota</taxon>
        <taxon>Alphaproteobacteria</taxon>
        <taxon>Rhodobacterales</taxon>
        <taxon>Paracoccaceae</taxon>
        <taxon>Paragemmobacter</taxon>
    </lineage>
</organism>
<feature type="transmembrane region" description="Helical" evidence="8">
    <location>
        <begin position="370"/>
        <end position="391"/>
    </location>
</feature>
<feature type="transmembrane region" description="Helical" evidence="8">
    <location>
        <begin position="146"/>
        <end position="164"/>
    </location>
</feature>
<comment type="subcellular location">
    <subcellularLocation>
        <location evidence="1">Cell membrane</location>
        <topology evidence="1">Multi-pass membrane protein</topology>
    </subcellularLocation>
</comment>
<evidence type="ECO:0000256" key="5">
    <source>
        <dbReference type="ARBA" id="ARBA00022692"/>
    </source>
</evidence>
<dbReference type="PANTHER" id="PTHR23535:SF2">
    <property type="entry name" value="SUGAR EFFLUX TRANSPORTER A-RELATED"/>
    <property type="match status" value="1"/>
</dbReference>
<dbReference type="InterPro" id="IPR011701">
    <property type="entry name" value="MFS"/>
</dbReference>